<comment type="caution">
    <text evidence="4">The sequence shown here is derived from an EMBL/GenBank/DDBJ whole genome shotgun (WGS) entry which is preliminary data.</text>
</comment>
<evidence type="ECO:0000313" key="5">
    <source>
        <dbReference type="Proteomes" id="UP000253303"/>
    </source>
</evidence>
<comment type="subcellular location">
    <subcellularLocation>
        <location evidence="2">Cytoplasm</location>
    </subcellularLocation>
</comment>
<dbReference type="Proteomes" id="UP000253303">
    <property type="component" value="Unassembled WGS sequence"/>
</dbReference>
<dbReference type="EMBL" id="QMEY01000006">
    <property type="protein sequence ID" value="RBQ19035.1"/>
    <property type="molecule type" value="Genomic_DNA"/>
</dbReference>
<reference evidence="4 5" key="1">
    <citation type="submission" date="2018-06" db="EMBL/GenBank/DDBJ databases">
        <title>Sphaerisporangium craniellae sp. nov., isolated from a marine sponge in the South China Sea.</title>
        <authorList>
            <person name="Li L."/>
        </authorList>
    </citation>
    <scope>NUCLEOTIDE SEQUENCE [LARGE SCALE GENOMIC DNA]</scope>
    <source>
        <strain evidence="4 5">LHW63015</strain>
    </source>
</reference>
<proteinExistence type="inferred from homology"/>
<dbReference type="SUPFAM" id="SSF142338">
    <property type="entry name" value="CofD-like"/>
    <property type="match status" value="1"/>
</dbReference>
<dbReference type="AlphaFoldDB" id="A0A366LYL7"/>
<comment type="function">
    <text evidence="2">Required for morphogenesis under gluconeogenic growth conditions.</text>
</comment>
<feature type="compositionally biased region" description="Gly residues" evidence="3">
    <location>
        <begin position="25"/>
        <end position="35"/>
    </location>
</feature>
<dbReference type="NCBIfam" id="TIGR01826">
    <property type="entry name" value="CofD_related"/>
    <property type="match status" value="1"/>
</dbReference>
<dbReference type="InterPro" id="IPR038136">
    <property type="entry name" value="CofD-like_dom_sf"/>
</dbReference>
<dbReference type="GO" id="GO:0043743">
    <property type="term" value="F:LPPG:FO 2-phospho-L-lactate transferase activity"/>
    <property type="evidence" value="ECO:0007669"/>
    <property type="project" value="InterPro"/>
</dbReference>
<dbReference type="HAMAP" id="MF_00973">
    <property type="entry name" value="Gluconeogen_factor"/>
    <property type="match status" value="1"/>
</dbReference>
<sequence length="365" mass="38905">MYRRKAPERRHGRADRRAIARPADGGPGESPGCGPGVSRPNDDPPAPPAPSRPGVSAGPRVVALGGGHGLYASLSALRRVTSELSAVVTVADDGGSSGRLRRELGVLPPGDLRMALAALCGDDDWGRTWSEVVQHRFRSEGDLHGHAVGNLLIVALWELLDDPVAGLDWVGRLLGAHGRVLPMASVPLDIVAEVELEGRVSTVRGQVACASTPGRVRAISLVPPDPPASPQAIQAVREADWVIFGPGSWFTSVLPHLMVPKLAQALHETRARRLVALNLAPQQGETDGFSPQQHLEVLRQHAPALHLDIVLADTGVVDDHEELEKAAVAMGARLITAEVARSDGSPRHDARRLASVLDEIFHEKR</sequence>
<accession>A0A366LYL7</accession>
<name>A0A366LYL7_9ACTN</name>
<dbReference type="OrthoDB" id="9783842at2"/>
<dbReference type="CDD" id="cd07187">
    <property type="entry name" value="YvcK_like"/>
    <property type="match status" value="1"/>
</dbReference>
<feature type="region of interest" description="Disordered" evidence="3">
    <location>
        <begin position="1"/>
        <end position="60"/>
    </location>
</feature>
<evidence type="ECO:0000256" key="2">
    <source>
        <dbReference type="HAMAP-Rule" id="MF_00973"/>
    </source>
</evidence>
<dbReference type="PANTHER" id="PTHR30135:SF3">
    <property type="entry name" value="GLUCONEOGENESIS FACTOR-RELATED"/>
    <property type="match status" value="1"/>
</dbReference>
<keyword evidence="5" id="KW-1185">Reference proteome</keyword>
<dbReference type="PANTHER" id="PTHR30135">
    <property type="entry name" value="UNCHARACTERIZED PROTEIN YVCK-RELATED"/>
    <property type="match status" value="1"/>
</dbReference>
<evidence type="ECO:0000256" key="1">
    <source>
        <dbReference type="ARBA" id="ARBA00022490"/>
    </source>
</evidence>
<keyword evidence="1 2" id="KW-0963">Cytoplasm</keyword>
<dbReference type="InterPro" id="IPR010119">
    <property type="entry name" value="Gluconeogen_factor"/>
</dbReference>
<dbReference type="GO" id="GO:0008360">
    <property type="term" value="P:regulation of cell shape"/>
    <property type="evidence" value="ECO:0007669"/>
    <property type="project" value="UniProtKB-UniRule"/>
</dbReference>
<organism evidence="4 5">
    <name type="scientific">Spongiactinospora rosea</name>
    <dbReference type="NCBI Taxonomy" id="2248750"/>
    <lineage>
        <taxon>Bacteria</taxon>
        <taxon>Bacillati</taxon>
        <taxon>Actinomycetota</taxon>
        <taxon>Actinomycetes</taxon>
        <taxon>Streptosporangiales</taxon>
        <taxon>Streptosporangiaceae</taxon>
        <taxon>Spongiactinospora</taxon>
    </lineage>
</organism>
<comment type="similarity">
    <text evidence="2">Belongs to the gluconeogenesis factor family.</text>
</comment>
<dbReference type="Pfam" id="PF01933">
    <property type="entry name" value="CofD"/>
    <property type="match status" value="1"/>
</dbReference>
<evidence type="ECO:0000256" key="3">
    <source>
        <dbReference type="SAM" id="MobiDB-lite"/>
    </source>
</evidence>
<feature type="compositionally biased region" description="Basic residues" evidence="3">
    <location>
        <begin position="1"/>
        <end position="14"/>
    </location>
</feature>
<dbReference type="InterPro" id="IPR002882">
    <property type="entry name" value="CofD"/>
</dbReference>
<dbReference type="GO" id="GO:0005737">
    <property type="term" value="C:cytoplasm"/>
    <property type="evidence" value="ECO:0007669"/>
    <property type="project" value="UniProtKB-SubCell"/>
</dbReference>
<protein>
    <recommendedName>
        <fullName evidence="2">Putative gluconeogenesis factor</fullName>
    </recommendedName>
</protein>
<evidence type="ECO:0000313" key="4">
    <source>
        <dbReference type="EMBL" id="RBQ19035.1"/>
    </source>
</evidence>
<gene>
    <name evidence="4" type="ORF">DP939_17855</name>
</gene>
<dbReference type="Gene3D" id="3.40.50.10680">
    <property type="entry name" value="CofD-like domains"/>
    <property type="match status" value="1"/>
</dbReference>